<keyword evidence="2" id="KW-1133">Transmembrane helix</keyword>
<evidence type="ECO:0000313" key="4">
    <source>
        <dbReference type="Proteomes" id="UP001501734"/>
    </source>
</evidence>
<evidence type="ECO:0000313" key="3">
    <source>
        <dbReference type="EMBL" id="GAA4078963.1"/>
    </source>
</evidence>
<feature type="transmembrane region" description="Helical" evidence="2">
    <location>
        <begin position="7"/>
        <end position="26"/>
    </location>
</feature>
<evidence type="ECO:0000256" key="1">
    <source>
        <dbReference type="SAM" id="MobiDB-lite"/>
    </source>
</evidence>
<dbReference type="RefSeq" id="WP_344913597.1">
    <property type="nucleotide sequence ID" value="NZ_BAABDL010000135.1"/>
</dbReference>
<keyword evidence="2" id="KW-0472">Membrane</keyword>
<accession>A0ABP7W234</accession>
<name>A0ABP7W234_9BACI</name>
<feature type="region of interest" description="Disordered" evidence="1">
    <location>
        <begin position="29"/>
        <end position="57"/>
    </location>
</feature>
<comment type="caution">
    <text evidence="3">The sequence shown here is derived from an EMBL/GenBank/DDBJ whole genome shotgun (WGS) entry which is preliminary data.</text>
</comment>
<proteinExistence type="predicted"/>
<reference evidence="4" key="1">
    <citation type="journal article" date="2019" name="Int. J. Syst. Evol. Microbiol.">
        <title>The Global Catalogue of Microorganisms (GCM) 10K type strain sequencing project: providing services to taxonomists for standard genome sequencing and annotation.</title>
        <authorList>
            <consortium name="The Broad Institute Genomics Platform"/>
            <consortium name="The Broad Institute Genome Sequencing Center for Infectious Disease"/>
            <person name="Wu L."/>
            <person name="Ma J."/>
        </authorList>
    </citation>
    <scope>NUCLEOTIDE SEQUENCE [LARGE SCALE GENOMIC DNA]</scope>
    <source>
        <strain evidence="4">JCM 17250</strain>
    </source>
</reference>
<evidence type="ECO:0000256" key="2">
    <source>
        <dbReference type="SAM" id="Phobius"/>
    </source>
</evidence>
<keyword evidence="4" id="KW-1185">Reference proteome</keyword>
<organism evidence="3 4">
    <name type="scientific">Amphibacillus indicireducens</name>
    <dbReference type="NCBI Taxonomy" id="1076330"/>
    <lineage>
        <taxon>Bacteria</taxon>
        <taxon>Bacillati</taxon>
        <taxon>Bacillota</taxon>
        <taxon>Bacilli</taxon>
        <taxon>Bacillales</taxon>
        <taxon>Bacillaceae</taxon>
        <taxon>Amphibacillus</taxon>
    </lineage>
</organism>
<keyword evidence="2" id="KW-0812">Transmembrane</keyword>
<dbReference type="Proteomes" id="UP001501734">
    <property type="component" value="Unassembled WGS sequence"/>
</dbReference>
<protein>
    <submittedName>
        <fullName evidence="3">Uncharacterized protein</fullName>
    </submittedName>
</protein>
<gene>
    <name evidence="3" type="ORF">GCM10022410_24150</name>
</gene>
<dbReference type="EMBL" id="BAABDL010000135">
    <property type="protein sequence ID" value="GAA4078963.1"/>
    <property type="molecule type" value="Genomic_DNA"/>
</dbReference>
<sequence length="159" mass="18411">MEELLDLLVPLLTFVFVIGGSIVKSFSDKQKEEAKKQAPAKRNIYSQQKQVNEPKRERFERFEVDDRQFESQQNEQFEQLRKDLNISTKSTISSLDDEVQADHEDLGELLISASRKKVITKKEMGLNKYFTDKGLAGSIVMSEILGQPRSKRPYHPHNR</sequence>